<dbReference type="SUPFAM" id="SSF109998">
    <property type="entry name" value="Triger factor/SurA peptide-binding domain-like"/>
    <property type="match status" value="1"/>
</dbReference>
<dbReference type="InterPro" id="IPR046357">
    <property type="entry name" value="PPIase_dom_sf"/>
</dbReference>
<evidence type="ECO:0000256" key="1">
    <source>
        <dbReference type="PROSITE-ProRule" id="PRU00278"/>
    </source>
</evidence>
<feature type="chain" id="PRO_5019848312" evidence="2">
    <location>
        <begin position="27"/>
        <end position="329"/>
    </location>
</feature>
<dbReference type="PANTHER" id="PTHR47245:SF2">
    <property type="entry name" value="PEPTIDYL-PROLYL CIS-TRANS ISOMERASE HP_0175-RELATED"/>
    <property type="match status" value="1"/>
</dbReference>
<accession>A0A484HNF2</accession>
<gene>
    <name evidence="4" type="ORF">EPICR_50107</name>
</gene>
<dbReference type="Pfam" id="PF13624">
    <property type="entry name" value="SurA_N_3"/>
    <property type="match status" value="1"/>
</dbReference>
<dbReference type="PROSITE" id="PS50198">
    <property type="entry name" value="PPIC_PPIASE_2"/>
    <property type="match status" value="1"/>
</dbReference>
<evidence type="ECO:0000313" key="4">
    <source>
        <dbReference type="EMBL" id="VEN74831.1"/>
    </source>
</evidence>
<evidence type="ECO:0000256" key="2">
    <source>
        <dbReference type="SAM" id="SignalP"/>
    </source>
</evidence>
<name>A0A484HNF2_9BACT</name>
<reference evidence="4" key="1">
    <citation type="submission" date="2019-01" db="EMBL/GenBank/DDBJ databases">
        <authorList>
            <consortium name="Genoscope - CEA"/>
            <person name="William W."/>
        </authorList>
    </citation>
    <scope>NUCLEOTIDE SEQUENCE</scope>
    <source>
        <strain evidence="4">CR-1</strain>
    </source>
</reference>
<feature type="signal peptide" evidence="2">
    <location>
        <begin position="1"/>
        <end position="26"/>
    </location>
</feature>
<feature type="domain" description="PpiC" evidence="3">
    <location>
        <begin position="183"/>
        <end position="280"/>
    </location>
</feature>
<sequence length="329" mass="37173">MTIQKIITAALILAFSWTAPDAPAQAKDPIKKQAPNQAKKAKPAVLATVNGAPVSRESYDYLLTQITQGEKIADPARLSKIREKVMDHLIVRELLFAQSVKQNIKISDPETEQKIKEMENMSGETLEDHLKSRGISREFLKHFFTRSMAIERLIKQDIIPGVTVPEKEVRELYDRYPEISVSPERVRASHILIQSGPHDSQAALEKIRGIREELRKGADFAGLARKHSQCPSGKKGGDLDFFTQGQMARPFSKAAFSLKPGEISDIVKTRFGYHIIKATDRKPASKMGFEDIKDRVSGFLKQKKEYEAIEAYGQRLKEKADIRRMDRTD</sequence>
<dbReference type="GO" id="GO:0003755">
    <property type="term" value="F:peptidyl-prolyl cis-trans isomerase activity"/>
    <property type="evidence" value="ECO:0007669"/>
    <property type="project" value="UniProtKB-KW"/>
</dbReference>
<protein>
    <submittedName>
        <fullName evidence="4">Putative Peptidylprolyl isomerase</fullName>
        <ecNumber evidence="4">5.2.1.8</ecNumber>
    </submittedName>
</protein>
<dbReference type="Pfam" id="PF00639">
    <property type="entry name" value="Rotamase"/>
    <property type="match status" value="1"/>
</dbReference>
<dbReference type="Gene3D" id="3.10.50.40">
    <property type="match status" value="1"/>
</dbReference>
<keyword evidence="1 4" id="KW-0413">Isomerase</keyword>
<dbReference type="SUPFAM" id="SSF54534">
    <property type="entry name" value="FKBP-like"/>
    <property type="match status" value="1"/>
</dbReference>
<proteinExistence type="predicted"/>
<keyword evidence="1" id="KW-0697">Rotamase</keyword>
<dbReference type="EMBL" id="CAACVI010000045">
    <property type="protein sequence ID" value="VEN74831.1"/>
    <property type="molecule type" value="Genomic_DNA"/>
</dbReference>
<dbReference type="PANTHER" id="PTHR47245">
    <property type="entry name" value="PEPTIDYLPROLYL ISOMERASE"/>
    <property type="match status" value="1"/>
</dbReference>
<dbReference type="InterPro" id="IPR000297">
    <property type="entry name" value="PPIase_PpiC"/>
</dbReference>
<organism evidence="4">
    <name type="scientific">uncultured Desulfobacteraceae bacterium</name>
    <dbReference type="NCBI Taxonomy" id="218296"/>
    <lineage>
        <taxon>Bacteria</taxon>
        <taxon>Pseudomonadati</taxon>
        <taxon>Thermodesulfobacteriota</taxon>
        <taxon>Desulfobacteria</taxon>
        <taxon>Desulfobacterales</taxon>
        <taxon>Desulfobacteraceae</taxon>
        <taxon>environmental samples</taxon>
    </lineage>
</organism>
<dbReference type="InterPro" id="IPR027304">
    <property type="entry name" value="Trigger_fact/SurA_dom_sf"/>
</dbReference>
<dbReference type="AlphaFoldDB" id="A0A484HNF2"/>
<dbReference type="InterPro" id="IPR050245">
    <property type="entry name" value="PrsA_foldase"/>
</dbReference>
<evidence type="ECO:0000259" key="3">
    <source>
        <dbReference type="PROSITE" id="PS50198"/>
    </source>
</evidence>
<dbReference type="Gene3D" id="1.10.4030.10">
    <property type="entry name" value="Porin chaperone SurA, peptide-binding domain"/>
    <property type="match status" value="1"/>
</dbReference>
<keyword evidence="2" id="KW-0732">Signal</keyword>
<dbReference type="EC" id="5.2.1.8" evidence="4"/>